<reference evidence="2" key="1">
    <citation type="submission" date="2015-03" db="EMBL/GenBank/DDBJ databases">
        <authorList>
            <person name="Urmite Genomes"/>
        </authorList>
    </citation>
    <scope>NUCLEOTIDE SEQUENCE [LARGE SCALE GENOMIC DNA]</scope>
    <source>
        <strain evidence="2">CSUR P1344</strain>
    </source>
</reference>
<dbReference type="AlphaFoldDB" id="A0A0U1CUZ1"/>
<accession>A0A0U1CUZ1</accession>
<keyword evidence="2" id="KW-1185">Reference proteome</keyword>
<protein>
    <submittedName>
        <fullName evidence="1">Uncharacterized protein</fullName>
    </submittedName>
</protein>
<dbReference type="RefSeq" id="WP_167542620.1">
    <property type="nucleotide sequence ID" value="NZ_CTEC01000001.1"/>
</dbReference>
<sequence>MIMVASKRIDNALQSGQRRVAILHNVHWALRGECKANQFGAIRVASAQKG</sequence>
<evidence type="ECO:0000313" key="2">
    <source>
        <dbReference type="Proteomes" id="UP000199601"/>
    </source>
</evidence>
<organism evidence="1 2">
    <name type="scientific">Mycobacterium europaeum</name>
    <dbReference type="NCBI Taxonomy" id="761804"/>
    <lineage>
        <taxon>Bacteria</taxon>
        <taxon>Bacillati</taxon>
        <taxon>Actinomycetota</taxon>
        <taxon>Actinomycetes</taxon>
        <taxon>Mycobacteriales</taxon>
        <taxon>Mycobacteriaceae</taxon>
        <taxon>Mycobacterium</taxon>
        <taxon>Mycobacterium simiae complex</taxon>
    </lineage>
</organism>
<name>A0A0U1CUZ1_9MYCO</name>
<dbReference type="Proteomes" id="UP000199601">
    <property type="component" value="Unassembled WGS sequence"/>
</dbReference>
<gene>
    <name evidence="1" type="ORF">BN000_00252</name>
</gene>
<proteinExistence type="predicted"/>
<evidence type="ECO:0000313" key="1">
    <source>
        <dbReference type="EMBL" id="CQD02458.1"/>
    </source>
</evidence>
<dbReference type="EMBL" id="CTEC01000001">
    <property type="protein sequence ID" value="CQD02458.1"/>
    <property type="molecule type" value="Genomic_DNA"/>
</dbReference>